<gene>
    <name evidence="5" type="ORF">DL346_07325</name>
</gene>
<keyword evidence="5" id="KW-0378">Hydrolase</keyword>
<reference evidence="5 6" key="1">
    <citation type="submission" date="2018-06" db="EMBL/GenBank/DDBJ databases">
        <title>Paenibacillus montanisoli sp. nov., isolated from mountain area soil.</title>
        <authorList>
            <person name="Wu M."/>
        </authorList>
    </citation>
    <scope>NUCLEOTIDE SEQUENCE [LARGE SCALE GENOMIC DNA]</scope>
    <source>
        <strain evidence="5 6">RA17</strain>
    </source>
</reference>
<dbReference type="EMBL" id="QLUW01000001">
    <property type="protein sequence ID" value="RAP78231.1"/>
    <property type="molecule type" value="Genomic_DNA"/>
</dbReference>
<dbReference type="PANTHER" id="PTHR42663">
    <property type="entry name" value="HYDROLASE C777.06C-RELATED-RELATED"/>
    <property type="match status" value="1"/>
</dbReference>
<dbReference type="Gene3D" id="3.60.15.10">
    <property type="entry name" value="Ribonuclease Z/Hydroxyacylglutathione hydrolase-like"/>
    <property type="match status" value="1"/>
</dbReference>
<dbReference type="GO" id="GO:0016787">
    <property type="term" value="F:hydrolase activity"/>
    <property type="evidence" value="ECO:0007669"/>
    <property type="project" value="UniProtKB-KW"/>
</dbReference>
<dbReference type="InterPro" id="IPR036866">
    <property type="entry name" value="RibonucZ/Hydroxyglut_hydro"/>
</dbReference>
<evidence type="ECO:0000256" key="3">
    <source>
        <dbReference type="ARBA" id="ARBA00048505"/>
    </source>
</evidence>
<comment type="catalytic activity">
    <reaction evidence="3">
        <text>3',5'-cyclic UMP + H2O = UMP + H(+)</text>
        <dbReference type="Rhea" id="RHEA:70575"/>
        <dbReference type="ChEBI" id="CHEBI:15377"/>
        <dbReference type="ChEBI" id="CHEBI:15378"/>
        <dbReference type="ChEBI" id="CHEBI:57865"/>
        <dbReference type="ChEBI" id="CHEBI:184387"/>
    </reaction>
    <physiologicalReaction direction="left-to-right" evidence="3">
        <dbReference type="Rhea" id="RHEA:70576"/>
    </physiologicalReaction>
</comment>
<evidence type="ECO:0000256" key="1">
    <source>
        <dbReference type="ARBA" id="ARBA00034221"/>
    </source>
</evidence>
<dbReference type="AlphaFoldDB" id="A0A328UA54"/>
<evidence type="ECO:0000313" key="6">
    <source>
        <dbReference type="Proteomes" id="UP000249260"/>
    </source>
</evidence>
<evidence type="ECO:0000313" key="5">
    <source>
        <dbReference type="EMBL" id="RAP78231.1"/>
    </source>
</evidence>
<evidence type="ECO:0000259" key="4">
    <source>
        <dbReference type="SMART" id="SM00849"/>
    </source>
</evidence>
<accession>A0A328UA54</accession>
<evidence type="ECO:0000256" key="2">
    <source>
        <dbReference type="ARBA" id="ARBA00034301"/>
    </source>
</evidence>
<dbReference type="CDD" id="cd16279">
    <property type="entry name" value="metallo-hydrolase-like_MBL-fold"/>
    <property type="match status" value="1"/>
</dbReference>
<dbReference type="PANTHER" id="PTHR42663:SF6">
    <property type="entry name" value="HYDROLASE C777.06C-RELATED"/>
    <property type="match status" value="1"/>
</dbReference>
<comment type="caution">
    <text evidence="5">The sequence shown here is derived from an EMBL/GenBank/DDBJ whole genome shotgun (WGS) entry which is preliminary data.</text>
</comment>
<dbReference type="SMART" id="SM00849">
    <property type="entry name" value="Lactamase_B"/>
    <property type="match status" value="1"/>
</dbReference>
<dbReference type="RefSeq" id="WP_112881354.1">
    <property type="nucleotide sequence ID" value="NZ_QLUW01000001.1"/>
</dbReference>
<keyword evidence="6" id="KW-1185">Reference proteome</keyword>
<organism evidence="5 6">
    <name type="scientific">Paenibacillus montanisoli</name>
    <dbReference type="NCBI Taxonomy" id="2081970"/>
    <lineage>
        <taxon>Bacteria</taxon>
        <taxon>Bacillati</taxon>
        <taxon>Bacillota</taxon>
        <taxon>Bacilli</taxon>
        <taxon>Bacillales</taxon>
        <taxon>Paenibacillaceae</taxon>
        <taxon>Paenibacillus</taxon>
    </lineage>
</organism>
<name>A0A328UA54_9BACL</name>
<dbReference type="Proteomes" id="UP000249260">
    <property type="component" value="Unassembled WGS sequence"/>
</dbReference>
<sequence length="259" mass="29454">MALTITFWGTGDAMGVPRVYCSCAVCEEARTGGVNRRLRSLVHLQDEQFGTMLIDCGPDWRNQMETAGLKRIDTVLITHAHFDHIAGLPEWADLCRWLKCRGKAYAMPDVIRDILIRFPWLSSHIEFHPIAGPLRFGSWDVETWKVNHGKNGYAYAFRFTDAERGRSFAYCSDSIALQGDELLPLADLDLLVLGTSFYREPYPFETRSVYDVTEALALIEELKPGQTRLTHMSHDIDLTRDYRLPEGVCYARTGMTVTI</sequence>
<comment type="function">
    <text evidence="2">Counteracts the endogenous Pycsar antiviral defense system. Phosphodiesterase that enables metal-dependent hydrolysis of host cyclic nucleotide Pycsar defense signals such as cCMP and cUMP.</text>
</comment>
<dbReference type="InterPro" id="IPR001279">
    <property type="entry name" value="Metallo-B-lactamas"/>
</dbReference>
<dbReference type="SUPFAM" id="SSF56281">
    <property type="entry name" value="Metallo-hydrolase/oxidoreductase"/>
    <property type="match status" value="1"/>
</dbReference>
<feature type="domain" description="Metallo-beta-lactamase" evidence="4">
    <location>
        <begin position="38"/>
        <end position="226"/>
    </location>
</feature>
<proteinExistence type="predicted"/>
<dbReference type="OrthoDB" id="9800940at2"/>
<comment type="catalytic activity">
    <reaction evidence="1">
        <text>3',5'-cyclic CMP + H2O = CMP + H(+)</text>
        <dbReference type="Rhea" id="RHEA:72675"/>
        <dbReference type="ChEBI" id="CHEBI:15377"/>
        <dbReference type="ChEBI" id="CHEBI:15378"/>
        <dbReference type="ChEBI" id="CHEBI:58003"/>
        <dbReference type="ChEBI" id="CHEBI:60377"/>
    </reaction>
    <physiologicalReaction direction="left-to-right" evidence="1">
        <dbReference type="Rhea" id="RHEA:72676"/>
    </physiologicalReaction>
</comment>
<protein>
    <submittedName>
        <fullName evidence="5">MBL fold metallo-hydrolase</fullName>
    </submittedName>
</protein>
<dbReference type="Pfam" id="PF12706">
    <property type="entry name" value="Lactamase_B_2"/>
    <property type="match status" value="1"/>
</dbReference>